<dbReference type="RefSeq" id="WP_208108189.1">
    <property type="nucleotide sequence ID" value="NZ_SNZP01000002.1"/>
</dbReference>
<comment type="caution">
    <text evidence="2">The sequence shown here is derived from an EMBL/GenBank/DDBJ whole genome shotgun (WGS) entry which is preliminary data.</text>
</comment>
<dbReference type="InterPro" id="IPR057190">
    <property type="entry name" value="DUF7868"/>
</dbReference>
<feature type="domain" description="DUF7868" evidence="1">
    <location>
        <begin position="5"/>
        <end position="163"/>
    </location>
</feature>
<dbReference type="EMBL" id="SNZP01000002">
    <property type="protein sequence ID" value="TDR81934.1"/>
    <property type="molecule type" value="Genomic_DNA"/>
</dbReference>
<keyword evidence="3" id="KW-1185">Reference proteome</keyword>
<accession>A0A4R7BAJ6</accession>
<organism evidence="2 3">
    <name type="scientific">Paludibacterium purpuratum</name>
    <dbReference type="NCBI Taxonomy" id="1144873"/>
    <lineage>
        <taxon>Bacteria</taxon>
        <taxon>Pseudomonadati</taxon>
        <taxon>Pseudomonadota</taxon>
        <taxon>Betaproteobacteria</taxon>
        <taxon>Neisseriales</taxon>
        <taxon>Chromobacteriaceae</taxon>
        <taxon>Paludibacterium</taxon>
    </lineage>
</organism>
<reference evidence="2 3" key="1">
    <citation type="submission" date="2019-03" db="EMBL/GenBank/DDBJ databases">
        <title>Genomic Encyclopedia of Type Strains, Phase III (KMG-III): the genomes of soil and plant-associated and newly described type strains.</title>
        <authorList>
            <person name="Whitman W."/>
        </authorList>
    </citation>
    <scope>NUCLEOTIDE SEQUENCE [LARGE SCALE GENOMIC DNA]</scope>
    <source>
        <strain evidence="2 3">CECT 8976</strain>
    </source>
</reference>
<gene>
    <name evidence="2" type="ORF">DFP86_10244</name>
</gene>
<dbReference type="Pfam" id="PF25271">
    <property type="entry name" value="DUF7868"/>
    <property type="match status" value="1"/>
</dbReference>
<proteinExistence type="predicted"/>
<protein>
    <recommendedName>
        <fullName evidence="1">DUF7868 domain-containing protein</fullName>
    </recommendedName>
</protein>
<evidence type="ECO:0000313" key="2">
    <source>
        <dbReference type="EMBL" id="TDR81934.1"/>
    </source>
</evidence>
<dbReference type="AlphaFoldDB" id="A0A4R7BAJ6"/>
<evidence type="ECO:0000313" key="3">
    <source>
        <dbReference type="Proteomes" id="UP000295611"/>
    </source>
</evidence>
<name>A0A4R7BAJ6_9NEIS</name>
<dbReference type="Proteomes" id="UP000295611">
    <property type="component" value="Unassembled WGS sequence"/>
</dbReference>
<evidence type="ECO:0000259" key="1">
    <source>
        <dbReference type="Pfam" id="PF25271"/>
    </source>
</evidence>
<sequence>MATQNVEMVGASRAALNLAGGALHTEVNLDPPAHGRMLASLSPDTAASTGPDRIFLNLENVRGCMDAVAFNVYINLPQGEPPDRHPELLAGNVALFGVRKASLPQGEYSGNGVTYVLDVSHVIDTLHLAQSLTEANLHVSLVPIQPVPDEAKVSIGRISLYRQSG</sequence>